<name>A0A0D3IWW7_EMIH1</name>
<dbReference type="Pfam" id="PF21773">
    <property type="entry name" value="ODAD1_CC"/>
    <property type="match status" value="2"/>
</dbReference>
<dbReference type="PANTHER" id="PTHR21694:SF18">
    <property type="entry name" value="COILED-COIL DOMAIN-CONTAINING PROTEIN 63"/>
    <property type="match status" value="1"/>
</dbReference>
<organism evidence="5 6">
    <name type="scientific">Emiliania huxleyi (strain CCMP1516)</name>
    <dbReference type="NCBI Taxonomy" id="280463"/>
    <lineage>
        <taxon>Eukaryota</taxon>
        <taxon>Haptista</taxon>
        <taxon>Haptophyta</taxon>
        <taxon>Prymnesiophyceae</taxon>
        <taxon>Isochrysidales</taxon>
        <taxon>Noelaerhabdaceae</taxon>
        <taxon>Emiliania</taxon>
    </lineage>
</organism>
<feature type="domain" description="ODAD1 central coiled coil region" evidence="4">
    <location>
        <begin position="135"/>
        <end position="235"/>
    </location>
</feature>
<feature type="compositionally biased region" description="Basic and acidic residues" evidence="3">
    <location>
        <begin position="112"/>
        <end position="121"/>
    </location>
</feature>
<dbReference type="HOGENOM" id="CLU_027546_3_0_1"/>
<evidence type="ECO:0000256" key="3">
    <source>
        <dbReference type="SAM" id="MobiDB-lite"/>
    </source>
</evidence>
<evidence type="ECO:0000313" key="5">
    <source>
        <dbReference type="EnsemblProtists" id="EOD15752"/>
    </source>
</evidence>
<dbReference type="STRING" id="2903.R1C101"/>
<dbReference type="PaxDb" id="2903-EOD15752"/>
<evidence type="ECO:0000259" key="4">
    <source>
        <dbReference type="Pfam" id="PF21773"/>
    </source>
</evidence>
<dbReference type="AlphaFoldDB" id="A0A0D3IWW7"/>
<keyword evidence="6" id="KW-1185">Reference proteome</keyword>
<feature type="coiled-coil region" evidence="2">
    <location>
        <begin position="13"/>
        <end position="65"/>
    </location>
</feature>
<reference evidence="5" key="2">
    <citation type="submission" date="2024-10" db="UniProtKB">
        <authorList>
            <consortium name="EnsemblProtists"/>
        </authorList>
    </citation>
    <scope>IDENTIFICATION</scope>
</reference>
<keyword evidence="1 2" id="KW-0175">Coiled coil</keyword>
<dbReference type="InterPro" id="IPR051876">
    <property type="entry name" value="ODA-DC/CCD"/>
</dbReference>
<dbReference type="OMA" id="MMHKKTQ"/>
<dbReference type="RefSeq" id="XP_005768181.1">
    <property type="nucleotide sequence ID" value="XM_005768124.1"/>
</dbReference>
<feature type="region of interest" description="Disordered" evidence="3">
    <location>
        <begin position="448"/>
        <end position="502"/>
    </location>
</feature>
<dbReference type="EnsemblProtists" id="EOD15752">
    <property type="protein sequence ID" value="EOD15752"/>
    <property type="gene ID" value="EMIHUDRAFT_211393"/>
</dbReference>
<evidence type="ECO:0000313" key="6">
    <source>
        <dbReference type="Proteomes" id="UP000013827"/>
    </source>
</evidence>
<proteinExistence type="predicted"/>
<feature type="region of interest" description="Disordered" evidence="3">
    <location>
        <begin position="112"/>
        <end position="131"/>
    </location>
</feature>
<dbReference type="PANTHER" id="PTHR21694">
    <property type="entry name" value="COILED-COIL DOMAIN-CONTAINING PROTEIN 63"/>
    <property type="match status" value="1"/>
</dbReference>
<evidence type="ECO:0000256" key="1">
    <source>
        <dbReference type="ARBA" id="ARBA00023054"/>
    </source>
</evidence>
<dbReference type="eggNOG" id="ENOG502QSIU">
    <property type="taxonomic scope" value="Eukaryota"/>
</dbReference>
<evidence type="ECO:0000256" key="2">
    <source>
        <dbReference type="SAM" id="Coils"/>
    </source>
</evidence>
<dbReference type="InterPro" id="IPR049258">
    <property type="entry name" value="ODAD1_CC"/>
</dbReference>
<protein>
    <recommendedName>
        <fullName evidence="4">ODAD1 central coiled coil region domain-containing protein</fullName>
    </recommendedName>
</protein>
<dbReference type="GeneID" id="17261792"/>
<feature type="domain" description="ODAD1 central coiled coil region" evidence="4">
    <location>
        <begin position="250"/>
        <end position="388"/>
    </location>
</feature>
<dbReference type="Proteomes" id="UP000013827">
    <property type="component" value="Unassembled WGS sequence"/>
</dbReference>
<dbReference type="KEGG" id="ehx:EMIHUDRAFT_211393"/>
<sequence length="502" mass="55464">MAARPATGIAAQLEELQRKYRIMECDRKSYAEEVEAVLRKQKLQNEKLRRESQSLKAELSLEARAASASETAVASVKETQVRDLIKEVGRQIDAEKQRGEKLDARLKSLRDRSLQERKEMGGHNAPAEHTMSTDKCIKALERRLHQSLIKFNEAITANKELRAQIDDLRRERVVFDGVHRRMQNELAERKRRMADIIEAANAAFEARDKAHGSAASLRLIAEREQLDFEAQWKKMGLQARYRSAPQAAVAEEARRGLASVGRIEPYEEAFSQIRSATGSSDIDALVEAFIAKEDANFKAYNYLNALAAEVERSEEAVAALHGEAESFRGADRGASSQRRRLVTELSDQAAEGEAKAEQLSESSRKLSGAISSICKIAHRLVGRTCSDRDLNKIGGCDENSLMLFMGMIEHAANETLGPAALDASAGAPRGGPSAKAVTSTMVLGAERLHSDSDEEAGVPLSRNELQLRTMRGIERREAKPAASRRGSEAGQQRRQPKGHRGC</sequence>
<feature type="coiled-coil region" evidence="2">
    <location>
        <begin position="303"/>
        <end position="362"/>
    </location>
</feature>
<reference evidence="6" key="1">
    <citation type="journal article" date="2013" name="Nature">
        <title>Pan genome of the phytoplankton Emiliania underpins its global distribution.</title>
        <authorList>
            <person name="Read B.A."/>
            <person name="Kegel J."/>
            <person name="Klute M.J."/>
            <person name="Kuo A."/>
            <person name="Lefebvre S.C."/>
            <person name="Maumus F."/>
            <person name="Mayer C."/>
            <person name="Miller J."/>
            <person name="Monier A."/>
            <person name="Salamov A."/>
            <person name="Young J."/>
            <person name="Aguilar M."/>
            <person name="Claverie J.M."/>
            <person name="Frickenhaus S."/>
            <person name="Gonzalez K."/>
            <person name="Herman E.K."/>
            <person name="Lin Y.C."/>
            <person name="Napier J."/>
            <person name="Ogata H."/>
            <person name="Sarno A.F."/>
            <person name="Shmutz J."/>
            <person name="Schroeder D."/>
            <person name="de Vargas C."/>
            <person name="Verret F."/>
            <person name="von Dassow P."/>
            <person name="Valentin K."/>
            <person name="Van de Peer Y."/>
            <person name="Wheeler G."/>
            <person name="Dacks J.B."/>
            <person name="Delwiche C.F."/>
            <person name="Dyhrman S.T."/>
            <person name="Glockner G."/>
            <person name="John U."/>
            <person name="Richards T."/>
            <person name="Worden A.Z."/>
            <person name="Zhang X."/>
            <person name="Grigoriev I.V."/>
            <person name="Allen A.E."/>
            <person name="Bidle K."/>
            <person name="Borodovsky M."/>
            <person name="Bowler C."/>
            <person name="Brownlee C."/>
            <person name="Cock J.M."/>
            <person name="Elias M."/>
            <person name="Gladyshev V.N."/>
            <person name="Groth M."/>
            <person name="Guda C."/>
            <person name="Hadaegh A."/>
            <person name="Iglesias-Rodriguez M.D."/>
            <person name="Jenkins J."/>
            <person name="Jones B.M."/>
            <person name="Lawson T."/>
            <person name="Leese F."/>
            <person name="Lindquist E."/>
            <person name="Lobanov A."/>
            <person name="Lomsadze A."/>
            <person name="Malik S.B."/>
            <person name="Marsh M.E."/>
            <person name="Mackinder L."/>
            <person name="Mock T."/>
            <person name="Mueller-Roeber B."/>
            <person name="Pagarete A."/>
            <person name="Parker M."/>
            <person name="Probert I."/>
            <person name="Quesneville H."/>
            <person name="Raines C."/>
            <person name="Rensing S.A."/>
            <person name="Riano-Pachon D.M."/>
            <person name="Richier S."/>
            <person name="Rokitta S."/>
            <person name="Shiraiwa Y."/>
            <person name="Soanes D.M."/>
            <person name="van der Giezen M."/>
            <person name="Wahlund T.M."/>
            <person name="Williams B."/>
            <person name="Wilson W."/>
            <person name="Wolfe G."/>
            <person name="Wurch L.L."/>
        </authorList>
    </citation>
    <scope>NUCLEOTIDE SEQUENCE</scope>
</reference>
<accession>A0A0D3IWW7</accession>